<evidence type="ECO:0000256" key="7">
    <source>
        <dbReference type="ARBA" id="ARBA00023315"/>
    </source>
</evidence>
<keyword evidence="8" id="KW-0812">Transmembrane</keyword>
<dbReference type="GO" id="GO:0016746">
    <property type="term" value="F:acyltransferase activity"/>
    <property type="evidence" value="ECO:0007669"/>
    <property type="project" value="UniProtKB-KW"/>
</dbReference>
<dbReference type="GO" id="GO:0042121">
    <property type="term" value="P:alginic acid biosynthetic process"/>
    <property type="evidence" value="ECO:0007669"/>
    <property type="project" value="UniProtKB-UniPathway"/>
</dbReference>
<comment type="pathway">
    <text evidence="2">Glycan biosynthesis; alginate biosynthesis.</text>
</comment>
<dbReference type="AlphaFoldDB" id="A0A853ZQ74"/>
<dbReference type="InterPro" id="IPR031811">
    <property type="entry name" value="ALGX/ALGJ_SGNH-like"/>
</dbReference>
<evidence type="ECO:0000256" key="8">
    <source>
        <dbReference type="SAM" id="Phobius"/>
    </source>
</evidence>
<dbReference type="Pfam" id="PF16822">
    <property type="entry name" value="ALGX"/>
    <property type="match status" value="1"/>
</dbReference>
<organism evidence="10 11">
    <name type="scientific">Pseudomonas versuta</name>
    <dbReference type="NCBI Taxonomy" id="1788301"/>
    <lineage>
        <taxon>Bacteria</taxon>
        <taxon>Pseudomonadati</taxon>
        <taxon>Pseudomonadota</taxon>
        <taxon>Gammaproteobacteria</taxon>
        <taxon>Pseudomonadales</taxon>
        <taxon>Pseudomonadaceae</taxon>
        <taxon>Pseudomonas</taxon>
    </lineage>
</organism>
<evidence type="ECO:0000313" key="10">
    <source>
        <dbReference type="EMBL" id="OKA18189.1"/>
    </source>
</evidence>
<dbReference type="RefSeq" id="WP_073510619.1">
    <property type="nucleotide sequence ID" value="NZ_MPJD01000040.1"/>
</dbReference>
<accession>A0A853ZQ74</accession>
<comment type="caution">
    <text evidence="10">The sequence shown here is derived from an EMBL/GenBank/DDBJ whole genome shotgun (WGS) entry which is preliminary data.</text>
</comment>
<keyword evidence="7" id="KW-0012">Acyltransferase</keyword>
<evidence type="ECO:0000256" key="5">
    <source>
        <dbReference type="ARBA" id="ARBA00022764"/>
    </source>
</evidence>
<evidence type="ECO:0000256" key="3">
    <source>
        <dbReference type="ARBA" id="ARBA00022679"/>
    </source>
</evidence>
<name>A0A853ZQ74_9PSED</name>
<dbReference type="CDD" id="cd14444">
    <property type="entry name" value="AlgX_N_like_1"/>
    <property type="match status" value="1"/>
</dbReference>
<dbReference type="Proteomes" id="UP000185990">
    <property type="component" value="Unassembled WGS sequence"/>
</dbReference>
<dbReference type="EMBL" id="MPJD01000040">
    <property type="protein sequence ID" value="OKA18189.1"/>
    <property type="molecule type" value="Genomic_DNA"/>
</dbReference>
<protein>
    <submittedName>
        <fullName evidence="10">Cell division protein FtsQ</fullName>
    </submittedName>
</protein>
<proteinExistence type="predicted"/>
<evidence type="ECO:0000256" key="4">
    <source>
        <dbReference type="ARBA" id="ARBA00022729"/>
    </source>
</evidence>
<evidence type="ECO:0000259" key="9">
    <source>
        <dbReference type="Pfam" id="PF16822"/>
    </source>
</evidence>
<feature type="transmembrane region" description="Helical" evidence="8">
    <location>
        <begin position="21"/>
        <end position="42"/>
    </location>
</feature>
<keyword evidence="3" id="KW-0808">Transferase</keyword>
<reference evidence="10 11" key="1">
    <citation type="submission" date="2016-11" db="EMBL/GenBank/DDBJ databases">
        <title>Draft genome of Pseudomonas versuta A4R1.12.</title>
        <authorList>
            <person name="See-Too W.-S."/>
        </authorList>
    </citation>
    <scope>NUCLEOTIDE SEQUENCE [LARGE SCALE GENOMIC DNA]</scope>
    <source>
        <strain evidence="10 11">A4R1.12</strain>
    </source>
</reference>
<sequence>MSDSSPKASVPSELTLRSSKLAGFVFVAFLGTTFASALWLLISGKVQMLAPDLSRDAVLNGEVTHKIAKQLSAASVPQGVADLERGVSWLAFNDTGTRVRAGCTGWLFLTDELRINRNARANAGTKAGVVRDIRQRLAQRGIELLVVVVPDKSRIASAQLCDLRRPAQLQDRAVNWVEGLNAAGVSAVDLASALQPSGAEAFLRTDTHWSETGAAAAAQAIARQVHAMGINATPHKVFEVTVQKPALRAGDLVRLAGLDWLPLAWQPAAQTVAATRFSEKAAEVQGGADLDDLFGDDNLPDVALIGTSFSRNSGFLGFLQQALGATIGDFSRDGGEFSGGANAYFNNPAFKQTPPKLLIWEIPERDLQTPYSEVIEYRPTAPDVSRAAR</sequence>
<evidence type="ECO:0000256" key="1">
    <source>
        <dbReference type="ARBA" id="ARBA00004418"/>
    </source>
</evidence>
<keyword evidence="5" id="KW-0574">Periplasm</keyword>
<evidence type="ECO:0000256" key="2">
    <source>
        <dbReference type="ARBA" id="ARBA00005182"/>
    </source>
</evidence>
<comment type="subcellular location">
    <subcellularLocation>
        <location evidence="1">Periplasm</location>
    </subcellularLocation>
</comment>
<keyword evidence="10" id="KW-0131">Cell cycle</keyword>
<gene>
    <name evidence="10" type="ORF">BOH74_21045</name>
</gene>
<feature type="domain" description="AlgX/AlgJ SGNH hydrolase-like" evidence="9">
    <location>
        <begin position="99"/>
        <end position="364"/>
    </location>
</feature>
<keyword evidence="10" id="KW-0132">Cell division</keyword>
<dbReference type="UniPathway" id="UPA00286"/>
<keyword evidence="6" id="KW-0016">Alginate biosynthesis</keyword>
<dbReference type="GO" id="GO:0042597">
    <property type="term" value="C:periplasmic space"/>
    <property type="evidence" value="ECO:0007669"/>
    <property type="project" value="UniProtKB-SubCell"/>
</dbReference>
<evidence type="ECO:0000313" key="11">
    <source>
        <dbReference type="Proteomes" id="UP000185990"/>
    </source>
</evidence>
<keyword evidence="8" id="KW-1133">Transmembrane helix</keyword>
<evidence type="ECO:0000256" key="6">
    <source>
        <dbReference type="ARBA" id="ARBA00022841"/>
    </source>
</evidence>
<keyword evidence="8" id="KW-0472">Membrane</keyword>
<dbReference type="GO" id="GO:0051301">
    <property type="term" value="P:cell division"/>
    <property type="evidence" value="ECO:0007669"/>
    <property type="project" value="UniProtKB-KW"/>
</dbReference>
<keyword evidence="4" id="KW-0732">Signal</keyword>